<dbReference type="PROSITE" id="PS50119">
    <property type="entry name" value="ZF_BBOX"/>
    <property type="match status" value="1"/>
</dbReference>
<dbReference type="GeneID" id="24140377"/>
<dbReference type="SMART" id="SM00336">
    <property type="entry name" value="BBOX"/>
    <property type="match status" value="2"/>
</dbReference>
<dbReference type="InterPro" id="IPR007201">
    <property type="entry name" value="Mei2-like_Rrm_C"/>
</dbReference>
<organism evidence="5 6">
    <name type="scientific">Saprolegnia parasitica (strain CBS 223.65)</name>
    <dbReference type="NCBI Taxonomy" id="695850"/>
    <lineage>
        <taxon>Eukaryota</taxon>
        <taxon>Sar</taxon>
        <taxon>Stramenopiles</taxon>
        <taxon>Oomycota</taxon>
        <taxon>Saprolegniomycetes</taxon>
        <taxon>Saprolegniales</taxon>
        <taxon>Saprolegniaceae</taxon>
        <taxon>Saprolegnia</taxon>
    </lineage>
</organism>
<dbReference type="EMBL" id="KK583189">
    <property type="protein sequence ID" value="KDO35737.1"/>
    <property type="molecule type" value="Genomic_DNA"/>
</dbReference>
<proteinExistence type="predicted"/>
<name>A0A067D9S4_SAPPC</name>
<dbReference type="InterPro" id="IPR034454">
    <property type="entry name" value="MEI2-like_RRM3"/>
</dbReference>
<dbReference type="Proteomes" id="UP000030745">
    <property type="component" value="Unassembled WGS sequence"/>
</dbReference>
<dbReference type="GO" id="GO:0003723">
    <property type="term" value="F:RNA binding"/>
    <property type="evidence" value="ECO:0007669"/>
    <property type="project" value="UniProtKB-KW"/>
</dbReference>
<dbReference type="InterPro" id="IPR035979">
    <property type="entry name" value="RBD_domain_sf"/>
</dbReference>
<dbReference type="GO" id="GO:0008270">
    <property type="term" value="F:zinc ion binding"/>
    <property type="evidence" value="ECO:0007669"/>
    <property type="project" value="UniProtKB-KW"/>
</dbReference>
<dbReference type="RefSeq" id="XP_012194097.1">
    <property type="nucleotide sequence ID" value="XM_012338707.1"/>
</dbReference>
<reference evidence="5 6" key="1">
    <citation type="journal article" date="2013" name="PLoS Genet.">
        <title>Distinctive expansion of potential virulence genes in the genome of the oomycete fish pathogen Saprolegnia parasitica.</title>
        <authorList>
            <person name="Jiang R.H."/>
            <person name="de Bruijn I."/>
            <person name="Haas B.J."/>
            <person name="Belmonte R."/>
            <person name="Lobach L."/>
            <person name="Christie J."/>
            <person name="van den Ackerveken G."/>
            <person name="Bottin A."/>
            <person name="Bulone V."/>
            <person name="Diaz-Moreno S.M."/>
            <person name="Dumas B."/>
            <person name="Fan L."/>
            <person name="Gaulin E."/>
            <person name="Govers F."/>
            <person name="Grenville-Briggs L.J."/>
            <person name="Horner N.R."/>
            <person name="Levin J.Z."/>
            <person name="Mammella M."/>
            <person name="Meijer H.J."/>
            <person name="Morris P."/>
            <person name="Nusbaum C."/>
            <person name="Oome S."/>
            <person name="Phillips A.J."/>
            <person name="van Rooyen D."/>
            <person name="Rzeszutek E."/>
            <person name="Saraiva M."/>
            <person name="Secombes C.J."/>
            <person name="Seidl M.F."/>
            <person name="Snel B."/>
            <person name="Stassen J.H."/>
            <person name="Sykes S."/>
            <person name="Tripathy S."/>
            <person name="van den Berg H."/>
            <person name="Vega-Arreguin J.C."/>
            <person name="Wawra S."/>
            <person name="Young S.K."/>
            <person name="Zeng Q."/>
            <person name="Dieguez-Uribeondo J."/>
            <person name="Russ C."/>
            <person name="Tyler B.M."/>
            <person name="van West P."/>
        </authorList>
    </citation>
    <scope>NUCLEOTIDE SEQUENCE [LARGE SCALE GENOMIC DNA]</scope>
    <source>
        <strain evidence="5 6">CBS 223.65</strain>
    </source>
</reference>
<dbReference type="KEGG" id="spar:SPRG_18883"/>
<keyword evidence="6" id="KW-1185">Reference proteome</keyword>
<evidence type="ECO:0000313" key="5">
    <source>
        <dbReference type="EMBL" id="KDO35737.1"/>
    </source>
</evidence>
<evidence type="ECO:0000256" key="3">
    <source>
        <dbReference type="SAM" id="MobiDB-lite"/>
    </source>
</evidence>
<dbReference type="CDD" id="cd12531">
    <property type="entry name" value="RRM3_MEI2_like"/>
    <property type="match status" value="1"/>
</dbReference>
<dbReference type="OMA" id="VSWETAN"/>
<keyword evidence="2" id="KW-0863">Zinc-finger</keyword>
<sequence length="685" mass="74850">MIGAVARGAACCRCPSGAAVACADCDLVYCADCAEARHRKGSFQRHNVTSLLNAPTCDECTAAPATTACPACELQYCDPCAKDVHRNGKLQAHLELLTPCSKEAGNQSPVMLSPPPPPFLSPFSAASSSTDSPFMQQRKRWSMSSDSMTGDDTDPDVDPWTNWRVFGNNDPRLSDTTPLPAATWTNPASDAMSTSSDEDAKPSSISDAFKTLALTHSSSSLSSVSDEPEKPMRSRLVSWETANGTYSQNELEDLFSALTSRSPTRHVSVRSSGPFSTTQCASVYQTMQSHGDVANCNTAMATHGVLLYTFYELKSATQAVNKASPMYVVDYCVLYDHPTPKTHATVEIAFAPGYDRGVVSSEELHLICSTLGDVVTVTEPSRGHFLVEFNDARVVVRAVGLLSEKGNLGGHVFTAVRAPASPSELKAIGHCQLASQRHVPAVANPAHSPEKVVFAATGSMPIPSRNHQLVGIWADPPMPPPSPPTDEFSLGIDRVYAGTDKRTTLMIRNIPNKYTQAMLLAEINARHAGTYDFFYLPIDFKNKCNMGYAFVNFMETATIGPFYEAFNGQRWPNFNSDKVCAISYARLQGKAAMIARFQNSSLLEKHESYRPLVFKSSGPNKGALEPFPSSGKARVFKPPYPPMQMHHHHPHGDATVYYHQSGYHHPHPYPVMYHRAHEYKPPEYS</sequence>
<dbReference type="AlphaFoldDB" id="A0A067D9S4"/>
<feature type="compositionally biased region" description="Polar residues" evidence="3">
    <location>
        <begin position="183"/>
        <end position="195"/>
    </location>
</feature>
<accession>A0A067D9S4</accession>
<dbReference type="InterPro" id="IPR000315">
    <property type="entry name" value="Znf_B-box"/>
</dbReference>
<keyword evidence="2" id="KW-0479">Metal-binding</keyword>
<evidence type="ECO:0000256" key="1">
    <source>
        <dbReference type="ARBA" id="ARBA00022884"/>
    </source>
</evidence>
<evidence type="ECO:0000313" key="6">
    <source>
        <dbReference type="Proteomes" id="UP000030745"/>
    </source>
</evidence>
<keyword evidence="1" id="KW-0694">RNA-binding</keyword>
<dbReference type="PANTHER" id="PTHR23189">
    <property type="entry name" value="RNA RECOGNITION MOTIF-CONTAINING"/>
    <property type="match status" value="1"/>
</dbReference>
<evidence type="ECO:0000259" key="4">
    <source>
        <dbReference type="PROSITE" id="PS50119"/>
    </source>
</evidence>
<dbReference type="Pfam" id="PF04059">
    <property type="entry name" value="RRM_2"/>
    <property type="match status" value="1"/>
</dbReference>
<dbReference type="STRING" id="695850.A0A067D9S4"/>
<dbReference type="Pfam" id="PF22586">
    <property type="entry name" value="ANCHR-like_BBOX"/>
    <property type="match status" value="2"/>
</dbReference>
<evidence type="ECO:0000256" key="2">
    <source>
        <dbReference type="PROSITE-ProRule" id="PRU00024"/>
    </source>
</evidence>
<dbReference type="OrthoDB" id="417481at2759"/>
<dbReference type="InterPro" id="IPR012677">
    <property type="entry name" value="Nucleotide-bd_a/b_plait_sf"/>
</dbReference>
<protein>
    <recommendedName>
        <fullName evidence="4">B box-type domain-containing protein</fullName>
    </recommendedName>
</protein>
<keyword evidence="2" id="KW-0862">Zinc</keyword>
<dbReference type="SUPFAM" id="SSF54928">
    <property type="entry name" value="RNA-binding domain, RBD"/>
    <property type="match status" value="1"/>
</dbReference>
<dbReference type="CDD" id="cd19757">
    <property type="entry name" value="Bbox1"/>
    <property type="match status" value="1"/>
</dbReference>
<dbReference type="VEuPathDB" id="FungiDB:SPRG_18883"/>
<dbReference type="Gene3D" id="3.30.70.330">
    <property type="match status" value="1"/>
</dbReference>
<feature type="domain" description="B box-type" evidence="4">
    <location>
        <begin position="6"/>
        <end position="51"/>
    </location>
</feature>
<feature type="region of interest" description="Disordered" evidence="3">
    <location>
        <begin position="119"/>
        <end position="203"/>
    </location>
</feature>
<gene>
    <name evidence="5" type="ORF">SPRG_18883</name>
</gene>